<evidence type="ECO:0000313" key="4">
    <source>
        <dbReference type="Proteomes" id="UP000053398"/>
    </source>
</evidence>
<evidence type="ECO:0000256" key="2">
    <source>
        <dbReference type="SAM" id="SignalP"/>
    </source>
</evidence>
<keyword evidence="2" id="KW-0732">Signal</keyword>
<protein>
    <recommendedName>
        <fullName evidence="5">Lipoprotein</fullName>
    </recommendedName>
</protein>
<feature type="chain" id="PRO_5007103914" description="Lipoprotein" evidence="2">
    <location>
        <begin position="24"/>
        <end position="287"/>
    </location>
</feature>
<proteinExistence type="predicted"/>
<dbReference type="Proteomes" id="UP000053398">
    <property type="component" value="Unassembled WGS sequence"/>
</dbReference>
<evidence type="ECO:0000313" key="3">
    <source>
        <dbReference type="EMBL" id="KUN30919.1"/>
    </source>
</evidence>
<feature type="region of interest" description="Disordered" evidence="1">
    <location>
        <begin position="149"/>
        <end position="168"/>
    </location>
</feature>
<keyword evidence="4" id="KW-1185">Reference proteome</keyword>
<dbReference type="EMBL" id="LMWP01000008">
    <property type="protein sequence ID" value="KUN30919.1"/>
    <property type="molecule type" value="Genomic_DNA"/>
</dbReference>
<evidence type="ECO:0008006" key="5">
    <source>
        <dbReference type="Google" id="ProtNLM"/>
    </source>
</evidence>
<reference evidence="3 4" key="1">
    <citation type="submission" date="2015-10" db="EMBL/GenBank/DDBJ databases">
        <title>Draft genome sequence of Streptomyces corchorusii DSM 40340, type strain for the species Streptomyces corchorusii.</title>
        <authorList>
            <person name="Ruckert C."/>
            <person name="Winkler A."/>
            <person name="Kalinowski J."/>
            <person name="Kampfer P."/>
            <person name="Glaeser S."/>
        </authorList>
    </citation>
    <scope>NUCLEOTIDE SEQUENCE [LARGE SCALE GENOMIC DNA]</scope>
    <source>
        <strain evidence="3 4">DSM 40340</strain>
    </source>
</reference>
<comment type="caution">
    <text evidence="3">The sequence shown here is derived from an EMBL/GenBank/DDBJ whole genome shotgun (WGS) entry which is preliminary data.</text>
</comment>
<feature type="signal peptide" evidence="2">
    <location>
        <begin position="1"/>
        <end position="23"/>
    </location>
</feature>
<organism evidence="3 4">
    <name type="scientific">Streptomyces corchorusii</name>
    <name type="common">Streptomyces chibaensis</name>
    <dbReference type="NCBI Taxonomy" id="1903"/>
    <lineage>
        <taxon>Bacteria</taxon>
        <taxon>Bacillati</taxon>
        <taxon>Actinomycetota</taxon>
        <taxon>Actinomycetes</taxon>
        <taxon>Kitasatosporales</taxon>
        <taxon>Streptomycetaceae</taxon>
        <taxon>Streptomyces</taxon>
    </lineage>
</organism>
<accession>A0A101QJD9</accession>
<sequence length="287" mass="31006">MRTGLVATAVLTAVTAVTVGAVAGCDDGPGPGLVVEGTPPATPYSGPLDVPTEELDESTPRALRLASGAAGRALECDGEIFQGSGPDGWSRSDGGDTPEEGLALYFDMVQPEEPDHGYRVEREEADRVLYSYDVDGRTKVAVVVAKDQKDRPGWGPETSASCDPAELPESFTSTTDWQIWTDRAGRRVPVARLHGSSGPEHCGWQSADFLALDGRTYARDPEGVLGRDELLRAPYRAEVRMPADARDTGYRFRDRRLWLTADRATAYVRTDHGVEAWPLVKEGVGCD</sequence>
<evidence type="ECO:0000256" key="1">
    <source>
        <dbReference type="SAM" id="MobiDB-lite"/>
    </source>
</evidence>
<dbReference type="PROSITE" id="PS51257">
    <property type="entry name" value="PROKAR_LIPOPROTEIN"/>
    <property type="match status" value="1"/>
</dbReference>
<gene>
    <name evidence="3" type="ORF">AQJ11_09395</name>
</gene>
<dbReference type="RefSeq" id="WP_059262554.1">
    <property type="nucleotide sequence ID" value="NZ_KQ948353.1"/>
</dbReference>
<name>A0A101QJD9_STRCK</name>
<dbReference type="AlphaFoldDB" id="A0A101QJD9"/>